<evidence type="ECO:0000313" key="14">
    <source>
        <dbReference type="EMBL" id="TKR80106.1"/>
    </source>
</evidence>
<dbReference type="GO" id="GO:0012505">
    <property type="term" value="C:endomembrane system"/>
    <property type="evidence" value="ECO:0007669"/>
    <property type="project" value="UniProtKB-SubCell"/>
</dbReference>
<dbReference type="EC" id="2.7.10.1" evidence="2"/>
<feature type="binding site" evidence="11">
    <location>
        <position position="152"/>
    </location>
    <ligand>
        <name>ATP</name>
        <dbReference type="ChEBI" id="CHEBI:30616"/>
    </ligand>
</feature>
<dbReference type="GO" id="GO:0046872">
    <property type="term" value="F:metal ion binding"/>
    <property type="evidence" value="ECO:0007669"/>
    <property type="project" value="UniProtKB-KW"/>
</dbReference>
<dbReference type="SUPFAM" id="SSF56112">
    <property type="entry name" value="Protein kinase-like (PK-like)"/>
    <property type="match status" value="1"/>
</dbReference>
<dbReference type="InterPro" id="IPR000719">
    <property type="entry name" value="Prot_kinase_dom"/>
</dbReference>
<comment type="subcellular location">
    <subcellularLocation>
        <location evidence="1">Endomembrane system</location>
    </subcellularLocation>
</comment>
<dbReference type="PRINTS" id="PR00109">
    <property type="entry name" value="TYRKINASE"/>
</dbReference>
<feature type="domain" description="Protein kinase" evidence="13">
    <location>
        <begin position="31"/>
        <end position="288"/>
    </location>
</feature>
<dbReference type="FunFam" id="1.10.510.10:FF:001512">
    <property type="entry name" value="Receptor tyrosine-protein kinase erbB-2"/>
    <property type="match status" value="1"/>
</dbReference>
<evidence type="ECO:0000256" key="1">
    <source>
        <dbReference type="ARBA" id="ARBA00004308"/>
    </source>
</evidence>
<evidence type="ECO:0000256" key="12">
    <source>
        <dbReference type="PIRSR" id="PIRSR000615-3"/>
    </source>
</evidence>
<evidence type="ECO:0000313" key="15">
    <source>
        <dbReference type="Proteomes" id="UP000298663"/>
    </source>
</evidence>
<dbReference type="InterPro" id="IPR020635">
    <property type="entry name" value="Tyr_kinase_cat_dom"/>
</dbReference>
<dbReference type="PIRSF" id="PIRSF000615">
    <property type="entry name" value="TyrPK_CSF1-R"/>
    <property type="match status" value="1"/>
</dbReference>
<dbReference type="InterPro" id="IPR050122">
    <property type="entry name" value="RTK"/>
</dbReference>
<evidence type="ECO:0000256" key="3">
    <source>
        <dbReference type="ARBA" id="ARBA00022679"/>
    </source>
</evidence>
<dbReference type="STRING" id="34508.A0A4U5NBA9"/>
<proteinExistence type="predicted"/>
<dbReference type="AlphaFoldDB" id="A0A4U5NBA9"/>
<comment type="caution">
    <text evidence="14">The sequence shown here is derived from an EMBL/GenBank/DDBJ whole genome shotgun (WGS) entry which is preliminary data.</text>
</comment>
<dbReference type="Gene3D" id="3.30.200.20">
    <property type="entry name" value="Phosphorylase Kinase, domain 1"/>
    <property type="match status" value="1"/>
</dbReference>
<name>A0A4U5NBA9_STECR</name>
<dbReference type="PANTHER" id="PTHR24416:SF634">
    <property type="entry name" value="DISCOIDIN DOMAIN-CONTAINING RECEPTOR TYROSINE KINASE B"/>
    <property type="match status" value="1"/>
</dbReference>
<dbReference type="PROSITE" id="PS50011">
    <property type="entry name" value="PROTEIN_KINASE_DOM"/>
    <property type="match status" value="1"/>
</dbReference>
<evidence type="ECO:0000256" key="2">
    <source>
        <dbReference type="ARBA" id="ARBA00011902"/>
    </source>
</evidence>
<dbReference type="InterPro" id="IPR001245">
    <property type="entry name" value="Ser-Thr/Tyr_kinase_cat_dom"/>
</dbReference>
<reference evidence="14 15" key="2">
    <citation type="journal article" date="2019" name="G3 (Bethesda)">
        <title>Hybrid Assembly of the Genome of the Entomopathogenic Nematode Steinernema carpocapsae Identifies the X-Chromosome.</title>
        <authorList>
            <person name="Serra L."/>
            <person name="Macchietto M."/>
            <person name="Macias-Munoz A."/>
            <person name="McGill C.J."/>
            <person name="Rodriguez I.M."/>
            <person name="Rodriguez B."/>
            <person name="Murad R."/>
            <person name="Mortazavi A."/>
        </authorList>
    </citation>
    <scope>NUCLEOTIDE SEQUENCE [LARGE SCALE GENOMIC DNA]</scope>
    <source>
        <strain evidence="14 15">ALL</strain>
    </source>
</reference>
<dbReference type="EMBL" id="AZBU02000004">
    <property type="protein sequence ID" value="TKR80106.1"/>
    <property type="molecule type" value="Genomic_DNA"/>
</dbReference>
<feature type="active site" description="Proton acceptor" evidence="10">
    <location>
        <position position="148"/>
    </location>
</feature>
<keyword evidence="8" id="KW-0829">Tyrosine-protein kinase</keyword>
<keyword evidence="7" id="KW-0472">Membrane</keyword>
<keyword evidence="5" id="KW-0418">Kinase</keyword>
<evidence type="ECO:0000256" key="8">
    <source>
        <dbReference type="ARBA" id="ARBA00023137"/>
    </source>
</evidence>
<dbReference type="PANTHER" id="PTHR24416">
    <property type="entry name" value="TYROSINE-PROTEIN KINASE RECEPTOR"/>
    <property type="match status" value="1"/>
</dbReference>
<dbReference type="InterPro" id="IPR011009">
    <property type="entry name" value="Kinase-like_dom_sf"/>
</dbReference>
<keyword evidence="12" id="KW-0479">Metal-binding</keyword>
<dbReference type="SMART" id="SM00219">
    <property type="entry name" value="TyrKc"/>
    <property type="match status" value="1"/>
</dbReference>
<gene>
    <name evidence="14" type="ORF">L596_014235</name>
</gene>
<dbReference type="GO" id="GO:0005886">
    <property type="term" value="C:plasma membrane"/>
    <property type="evidence" value="ECO:0007669"/>
    <property type="project" value="TreeGrafter"/>
</dbReference>
<evidence type="ECO:0000259" key="13">
    <source>
        <dbReference type="PROSITE" id="PS50011"/>
    </source>
</evidence>
<dbReference type="GO" id="GO:0048680">
    <property type="term" value="P:positive regulation of axon regeneration"/>
    <property type="evidence" value="ECO:0007669"/>
    <property type="project" value="UniProtKB-ARBA"/>
</dbReference>
<dbReference type="GO" id="GO:0051897">
    <property type="term" value="P:positive regulation of phosphatidylinositol 3-kinase/protein kinase B signal transduction"/>
    <property type="evidence" value="ECO:0007669"/>
    <property type="project" value="TreeGrafter"/>
</dbReference>
<keyword evidence="15" id="KW-1185">Reference proteome</keyword>
<evidence type="ECO:0000256" key="7">
    <source>
        <dbReference type="ARBA" id="ARBA00023136"/>
    </source>
</evidence>
<dbReference type="GO" id="GO:0005524">
    <property type="term" value="F:ATP binding"/>
    <property type="evidence" value="ECO:0007669"/>
    <property type="project" value="UniProtKB-KW"/>
</dbReference>
<evidence type="ECO:0000256" key="11">
    <source>
        <dbReference type="PIRSR" id="PIRSR000615-2"/>
    </source>
</evidence>
<evidence type="ECO:0000256" key="4">
    <source>
        <dbReference type="ARBA" id="ARBA00022741"/>
    </source>
</evidence>
<dbReference type="Pfam" id="PF07714">
    <property type="entry name" value="PK_Tyr_Ser-Thr"/>
    <property type="match status" value="1"/>
</dbReference>
<dbReference type="Gene3D" id="1.10.510.10">
    <property type="entry name" value="Transferase(Phosphotransferase) domain 1"/>
    <property type="match status" value="1"/>
</dbReference>
<dbReference type="GO" id="GO:0061564">
    <property type="term" value="P:axon development"/>
    <property type="evidence" value="ECO:0007669"/>
    <property type="project" value="UniProtKB-ARBA"/>
</dbReference>
<dbReference type="InterPro" id="IPR008266">
    <property type="entry name" value="Tyr_kinase_AS"/>
</dbReference>
<dbReference type="PROSITE" id="PS00109">
    <property type="entry name" value="PROTEIN_KINASE_TYR"/>
    <property type="match status" value="1"/>
</dbReference>
<protein>
    <recommendedName>
        <fullName evidence="2">receptor protein-tyrosine kinase</fullName>
        <ecNumber evidence="2">2.7.10.1</ecNumber>
    </recommendedName>
</protein>
<keyword evidence="6 11" id="KW-0067">ATP-binding</keyword>
<comment type="catalytic activity">
    <reaction evidence="9">
        <text>L-tyrosyl-[protein] + ATP = O-phospho-L-tyrosyl-[protein] + ADP + H(+)</text>
        <dbReference type="Rhea" id="RHEA:10596"/>
        <dbReference type="Rhea" id="RHEA-COMP:10136"/>
        <dbReference type="Rhea" id="RHEA-COMP:20101"/>
        <dbReference type="ChEBI" id="CHEBI:15378"/>
        <dbReference type="ChEBI" id="CHEBI:30616"/>
        <dbReference type="ChEBI" id="CHEBI:46858"/>
        <dbReference type="ChEBI" id="CHEBI:61978"/>
        <dbReference type="ChEBI" id="CHEBI:456216"/>
        <dbReference type="EC" id="2.7.10.1"/>
    </reaction>
</comment>
<evidence type="ECO:0000256" key="10">
    <source>
        <dbReference type="PIRSR" id="PIRSR000615-1"/>
    </source>
</evidence>
<evidence type="ECO:0000256" key="6">
    <source>
        <dbReference type="ARBA" id="ARBA00022840"/>
    </source>
</evidence>
<keyword evidence="4 11" id="KW-0547">Nucleotide-binding</keyword>
<evidence type="ECO:0000256" key="9">
    <source>
        <dbReference type="ARBA" id="ARBA00051243"/>
    </source>
</evidence>
<feature type="binding site" evidence="12">
    <location>
        <position position="153"/>
    </location>
    <ligand>
        <name>Mg(2+)</name>
        <dbReference type="ChEBI" id="CHEBI:18420"/>
    </ligand>
</feature>
<keyword evidence="12" id="KW-0460">Magnesium</keyword>
<keyword evidence="3" id="KW-0808">Transferase</keyword>
<evidence type="ECO:0000256" key="5">
    <source>
        <dbReference type="ARBA" id="ARBA00022777"/>
    </source>
</evidence>
<sequence length="302" mass="34352">MCSPLSSYSKYVSYGDEKSSTSIVEINRGKLQFVEKLGHGEFGTVDLCRLENRLVAVKTASENTKNEDFHREITVMSRLRHQNIVEVIGICSSADGPLTCIIEFMQNGDLCQYLRQQSGLSPDMLISIATQVAAGMSYLESRHFVHRDLAARNCLVDSDGTVKIGDFGMARSLYCGDYYKIQGKFRLPIRWMAWECLLHGRFTSKSDVWAFGVTLWEILNGCRQQPFAHLSDDEVVDNLQSVAQFGRMKHYLTQPDFCSAAMYNQLLVTCWHKDDAQRPTFATIHRHLQATLFHQPSTQEFI</sequence>
<accession>A0A4U5NBA9</accession>
<dbReference type="GO" id="GO:0043235">
    <property type="term" value="C:receptor complex"/>
    <property type="evidence" value="ECO:0007669"/>
    <property type="project" value="TreeGrafter"/>
</dbReference>
<dbReference type="OrthoDB" id="5829378at2759"/>
<dbReference type="GO" id="GO:0038062">
    <property type="term" value="F:protein tyrosine kinase collagen receptor activity"/>
    <property type="evidence" value="ECO:0007669"/>
    <property type="project" value="TreeGrafter"/>
</dbReference>
<feature type="binding site" evidence="12">
    <location>
        <position position="166"/>
    </location>
    <ligand>
        <name>Mg(2+)</name>
        <dbReference type="ChEBI" id="CHEBI:18420"/>
    </ligand>
</feature>
<reference evidence="14 15" key="1">
    <citation type="journal article" date="2015" name="Genome Biol.">
        <title>Comparative genomics of Steinernema reveals deeply conserved gene regulatory networks.</title>
        <authorList>
            <person name="Dillman A.R."/>
            <person name="Macchietto M."/>
            <person name="Porter C.F."/>
            <person name="Rogers A."/>
            <person name="Williams B."/>
            <person name="Antoshechkin I."/>
            <person name="Lee M.M."/>
            <person name="Goodwin Z."/>
            <person name="Lu X."/>
            <person name="Lewis E.E."/>
            <person name="Goodrich-Blair H."/>
            <person name="Stock S.P."/>
            <person name="Adams B.J."/>
            <person name="Sternberg P.W."/>
            <person name="Mortazavi A."/>
        </authorList>
    </citation>
    <scope>NUCLEOTIDE SEQUENCE [LARGE SCALE GENOMIC DNA]</scope>
    <source>
        <strain evidence="14 15">ALL</strain>
    </source>
</reference>
<dbReference type="Proteomes" id="UP000298663">
    <property type="component" value="Unassembled WGS sequence"/>
</dbReference>
<organism evidence="14 15">
    <name type="scientific">Steinernema carpocapsae</name>
    <name type="common">Entomopathogenic nematode</name>
    <dbReference type="NCBI Taxonomy" id="34508"/>
    <lineage>
        <taxon>Eukaryota</taxon>
        <taxon>Metazoa</taxon>
        <taxon>Ecdysozoa</taxon>
        <taxon>Nematoda</taxon>
        <taxon>Chromadorea</taxon>
        <taxon>Rhabditida</taxon>
        <taxon>Tylenchina</taxon>
        <taxon>Panagrolaimomorpha</taxon>
        <taxon>Strongyloidoidea</taxon>
        <taxon>Steinernematidae</taxon>
        <taxon>Steinernema</taxon>
    </lineage>
</organism>
<dbReference type="GO" id="GO:0005518">
    <property type="term" value="F:collagen binding"/>
    <property type="evidence" value="ECO:0007669"/>
    <property type="project" value="TreeGrafter"/>
</dbReference>